<organism evidence="4 5">
    <name type="scientific">Digitaria exilis</name>
    <dbReference type="NCBI Taxonomy" id="1010633"/>
    <lineage>
        <taxon>Eukaryota</taxon>
        <taxon>Viridiplantae</taxon>
        <taxon>Streptophyta</taxon>
        <taxon>Embryophyta</taxon>
        <taxon>Tracheophyta</taxon>
        <taxon>Spermatophyta</taxon>
        <taxon>Magnoliopsida</taxon>
        <taxon>Liliopsida</taxon>
        <taxon>Poales</taxon>
        <taxon>Poaceae</taxon>
        <taxon>PACMAD clade</taxon>
        <taxon>Panicoideae</taxon>
        <taxon>Panicodae</taxon>
        <taxon>Paniceae</taxon>
        <taxon>Anthephorinae</taxon>
        <taxon>Digitaria</taxon>
    </lineage>
</organism>
<dbReference type="GO" id="GO:0016705">
    <property type="term" value="F:oxidoreductase activity, acting on paired donors, with incorporation or reduction of molecular oxygen"/>
    <property type="evidence" value="ECO:0007669"/>
    <property type="project" value="InterPro"/>
</dbReference>
<accession>A0A835ANL5</accession>
<name>A0A835ANL5_9POAL</name>
<comment type="similarity">
    <text evidence="1">Belongs to the cytochrome P450 family.</text>
</comment>
<dbReference type="InterPro" id="IPR001128">
    <property type="entry name" value="Cyt_P450"/>
</dbReference>
<dbReference type="Proteomes" id="UP000636709">
    <property type="component" value="Unassembled WGS sequence"/>
</dbReference>
<evidence type="ECO:0000256" key="1">
    <source>
        <dbReference type="ARBA" id="ARBA00010617"/>
    </source>
</evidence>
<proteinExistence type="inferred from homology"/>
<keyword evidence="5" id="KW-1185">Reference proteome</keyword>
<dbReference type="PANTHER" id="PTHR47955">
    <property type="entry name" value="CYTOCHROME P450 FAMILY 71 PROTEIN"/>
    <property type="match status" value="1"/>
</dbReference>
<evidence type="ECO:0000256" key="3">
    <source>
        <dbReference type="ARBA" id="ARBA00023004"/>
    </source>
</evidence>
<dbReference type="PANTHER" id="PTHR47955:SF21">
    <property type="entry name" value="OS06G0642300 PROTEIN"/>
    <property type="match status" value="1"/>
</dbReference>
<sequence length="313" mass="35315">MANLALQCSAPVMHLQLGELHVVVISSADAAKEVLKTHDVTFATRAMSLTVKATIGDRLGLFFLPYGAQWRELRKVCTVQLLSTNRVQSFRPIREDETTRLVRDIASLLPGEQVNLTSCITKLVTDSALRAIMGEQFQWREEFLETIAMTYKKATGFRIGDLFPSSSVMRAISGTVREAKQYNSKLFELVDRAIEQHEKRKMEAVVDNNRKTLDLLDVLLRIQKENDPGCSLTIASIKAVILDIFVAASSGTSALIQWAMLELMRNPEVMKKAQLEIRHVLQGIPKVTEDDLIALKYLKTGHQGNIKMRHYRY</sequence>
<dbReference type="Gene3D" id="1.10.630.10">
    <property type="entry name" value="Cytochrome P450"/>
    <property type="match status" value="1"/>
</dbReference>
<dbReference type="EMBL" id="JACEFO010002316">
    <property type="protein sequence ID" value="KAF8666112.1"/>
    <property type="molecule type" value="Genomic_DNA"/>
</dbReference>
<dbReference type="InterPro" id="IPR036396">
    <property type="entry name" value="Cyt_P450_sf"/>
</dbReference>
<dbReference type="PRINTS" id="PR00463">
    <property type="entry name" value="EP450I"/>
</dbReference>
<evidence type="ECO:0008006" key="6">
    <source>
        <dbReference type="Google" id="ProtNLM"/>
    </source>
</evidence>
<evidence type="ECO:0000313" key="4">
    <source>
        <dbReference type="EMBL" id="KAF8666112.1"/>
    </source>
</evidence>
<keyword evidence="3" id="KW-0408">Iron</keyword>
<reference evidence="4" key="1">
    <citation type="submission" date="2020-07" db="EMBL/GenBank/DDBJ databases">
        <title>Genome sequence and genetic diversity analysis of an under-domesticated orphan crop, white fonio (Digitaria exilis).</title>
        <authorList>
            <person name="Bennetzen J.L."/>
            <person name="Chen S."/>
            <person name="Ma X."/>
            <person name="Wang X."/>
            <person name="Yssel A.E.J."/>
            <person name="Chaluvadi S.R."/>
            <person name="Johnson M."/>
            <person name="Gangashetty P."/>
            <person name="Hamidou F."/>
            <person name="Sanogo M.D."/>
            <person name="Zwaenepoel A."/>
            <person name="Wallace J."/>
            <person name="Van De Peer Y."/>
            <person name="Van Deynze A."/>
        </authorList>
    </citation>
    <scope>NUCLEOTIDE SEQUENCE</scope>
    <source>
        <tissue evidence="4">Leaves</tissue>
    </source>
</reference>
<dbReference type="AlphaFoldDB" id="A0A835ANL5"/>
<dbReference type="InterPro" id="IPR002401">
    <property type="entry name" value="Cyt_P450_E_grp-I"/>
</dbReference>
<keyword evidence="2" id="KW-0479">Metal-binding</keyword>
<dbReference type="OrthoDB" id="641107at2759"/>
<dbReference type="Pfam" id="PF00067">
    <property type="entry name" value="p450"/>
    <property type="match status" value="1"/>
</dbReference>
<evidence type="ECO:0000256" key="2">
    <source>
        <dbReference type="ARBA" id="ARBA00022723"/>
    </source>
</evidence>
<protein>
    <recommendedName>
        <fullName evidence="6">Cytochrome P450</fullName>
    </recommendedName>
</protein>
<gene>
    <name evidence="4" type="ORF">HU200_053826</name>
</gene>
<dbReference type="GO" id="GO:0004497">
    <property type="term" value="F:monooxygenase activity"/>
    <property type="evidence" value="ECO:0007669"/>
    <property type="project" value="InterPro"/>
</dbReference>
<comment type="caution">
    <text evidence="4">The sequence shown here is derived from an EMBL/GenBank/DDBJ whole genome shotgun (WGS) entry which is preliminary data.</text>
</comment>
<dbReference type="GO" id="GO:0020037">
    <property type="term" value="F:heme binding"/>
    <property type="evidence" value="ECO:0007669"/>
    <property type="project" value="InterPro"/>
</dbReference>
<dbReference type="GO" id="GO:0005506">
    <property type="term" value="F:iron ion binding"/>
    <property type="evidence" value="ECO:0007669"/>
    <property type="project" value="InterPro"/>
</dbReference>
<evidence type="ECO:0000313" key="5">
    <source>
        <dbReference type="Proteomes" id="UP000636709"/>
    </source>
</evidence>
<dbReference type="SUPFAM" id="SSF48264">
    <property type="entry name" value="Cytochrome P450"/>
    <property type="match status" value="1"/>
</dbReference>